<feature type="domain" description="RAI1-like" evidence="9">
    <location>
        <begin position="20"/>
        <end position="373"/>
    </location>
</feature>
<comment type="catalytic activity">
    <reaction evidence="3">
        <text>a 5'-end (N(7)-methyl 5'-triphosphoguanosine)-ribonucleoside-ribonucleotide in mRNA + H2O = a (N(7)-methyl 5'-triphosphoguanosine)-nucleoside + a 5'-end phospho-ribonucleoside in mRNA + H(+)</text>
        <dbReference type="Rhea" id="RHEA:66928"/>
        <dbReference type="Rhea" id="RHEA-COMP:15692"/>
        <dbReference type="Rhea" id="RHEA-COMP:17313"/>
        <dbReference type="ChEBI" id="CHEBI:15377"/>
        <dbReference type="ChEBI" id="CHEBI:15378"/>
        <dbReference type="ChEBI" id="CHEBI:138282"/>
        <dbReference type="ChEBI" id="CHEBI:172876"/>
        <dbReference type="ChEBI" id="CHEBI:172877"/>
    </reaction>
    <physiologicalReaction direction="left-to-right" evidence="3">
        <dbReference type="Rhea" id="RHEA:66929"/>
    </physiologicalReaction>
</comment>
<dbReference type="EMBL" id="JAAQHG020000044">
    <property type="protein sequence ID" value="KAL1582754.1"/>
    <property type="molecule type" value="Genomic_DNA"/>
</dbReference>
<comment type="catalytic activity">
    <reaction evidence="6">
        <text>a 5'-end NAD(+)-phospho-ribonucleoside in mRNA + H2O = a 5'-end phospho-ribonucleoside in mRNA + NAD(+) + H(+)</text>
        <dbReference type="Rhea" id="RHEA:60880"/>
        <dbReference type="Rhea" id="RHEA-COMP:15692"/>
        <dbReference type="Rhea" id="RHEA-COMP:15698"/>
        <dbReference type="ChEBI" id="CHEBI:15377"/>
        <dbReference type="ChEBI" id="CHEBI:15378"/>
        <dbReference type="ChEBI" id="CHEBI:57540"/>
        <dbReference type="ChEBI" id="CHEBI:138282"/>
        <dbReference type="ChEBI" id="CHEBI:144029"/>
    </reaction>
    <physiologicalReaction direction="left-to-right" evidence="6">
        <dbReference type="Rhea" id="RHEA:60881"/>
    </physiologicalReaction>
</comment>
<comment type="catalytic activity">
    <reaction evidence="4">
        <text>a 5'-end triphospho-ribonucleoside in mRNA + H2O = a 5'-end phospho-ribonucleoside in mRNA + diphosphate + H(+)</text>
        <dbReference type="Rhea" id="RHEA:78683"/>
        <dbReference type="Rhea" id="RHEA-COMP:15692"/>
        <dbReference type="Rhea" id="RHEA-COMP:17164"/>
        <dbReference type="ChEBI" id="CHEBI:15377"/>
        <dbReference type="ChEBI" id="CHEBI:15378"/>
        <dbReference type="ChEBI" id="CHEBI:33019"/>
        <dbReference type="ChEBI" id="CHEBI:138282"/>
        <dbReference type="ChEBI" id="CHEBI:167618"/>
    </reaction>
    <physiologicalReaction direction="left-to-right" evidence="4">
        <dbReference type="Rhea" id="RHEA:78684"/>
    </physiologicalReaction>
</comment>
<keyword evidence="7" id="KW-0539">Nucleus</keyword>
<feature type="compositionally biased region" description="Basic and acidic residues" evidence="8">
    <location>
        <begin position="150"/>
        <end position="160"/>
    </location>
</feature>
<accession>A0AB34KID0</accession>
<protein>
    <recommendedName>
        <fullName evidence="7">Decapping nuclease</fullName>
        <ecNumber evidence="7">3.6.1.-</ecNumber>
    </recommendedName>
</protein>
<dbReference type="Pfam" id="PF08652">
    <property type="entry name" value="RAI1"/>
    <property type="match status" value="1"/>
</dbReference>
<keyword evidence="11" id="KW-1185">Reference proteome</keyword>
<evidence type="ECO:0000313" key="10">
    <source>
        <dbReference type="EMBL" id="KAL1582754.1"/>
    </source>
</evidence>
<evidence type="ECO:0000259" key="9">
    <source>
        <dbReference type="Pfam" id="PF08652"/>
    </source>
</evidence>
<evidence type="ECO:0000256" key="5">
    <source>
        <dbReference type="ARBA" id="ARBA00046211"/>
    </source>
</evidence>
<dbReference type="GO" id="GO:0005829">
    <property type="term" value="C:cytosol"/>
    <property type="evidence" value="ECO:0007669"/>
    <property type="project" value="TreeGrafter"/>
</dbReference>
<comment type="similarity">
    <text evidence="2 7">Belongs to the DXO/Dom3Z family.</text>
</comment>
<sequence length="395" mass="44676">MTTFKIQPLARFAGASTSIRRPREITHFSYDDDRKLYPLSDRSLQYYYPPFIDAPGEPGHGRPPIDLSNGFETFKKHDDSIDEHLDSLLETLMAHEQEEGQRVKSDVVTWRGIMTKIMTAPFDLFNEFELNATCFQGTVFIEENHASKAADIKSQRDNSRSHNRGGPSQEMMQYWGYKFESLALLSKPWAEATREEIENRDAKPVDSEAQYCSIVTTGIGGTSMILGGEVDAVMGAKPDNPNDPIPWVELKTAQQPVTQKDDVKYERKLLKFWAQSFLLGVPKIIVGFRSPDGHLLKLMEHETQKIPSMVKRQGQGTWDGNTCINFAAAMLDFIKSTVQGDGVWRIQRRQKDGFIEAFQVDGVDPKSIVTPAFRAHREQIVAKEVAAMLGNQMKQ</sequence>
<dbReference type="PANTHER" id="PTHR12395:SF9">
    <property type="entry name" value="DECAPPING AND EXORIBONUCLEASE PROTEIN"/>
    <property type="match status" value="1"/>
</dbReference>
<dbReference type="GO" id="GO:0034353">
    <property type="term" value="F:mRNA 5'-diphosphatase activity"/>
    <property type="evidence" value="ECO:0007669"/>
    <property type="project" value="TreeGrafter"/>
</dbReference>
<keyword evidence="7" id="KW-0694">RNA-binding</keyword>
<keyword evidence="7" id="KW-0479">Metal-binding</keyword>
<reference evidence="10 11" key="1">
    <citation type="journal article" date="2020" name="Microbiol. Resour. Announc.">
        <title>Draft Genome Sequence of a Cladosporium Species Isolated from the Mesophotic Ascidian Didemnum maculosum.</title>
        <authorList>
            <person name="Gioti A."/>
            <person name="Siaperas R."/>
            <person name="Nikolaivits E."/>
            <person name="Le Goff G."/>
            <person name="Ouazzani J."/>
            <person name="Kotoulas G."/>
            <person name="Topakas E."/>
        </authorList>
    </citation>
    <scope>NUCLEOTIDE SEQUENCE [LARGE SCALE GENOMIC DNA]</scope>
    <source>
        <strain evidence="10 11">TM138-S3</strain>
    </source>
</reference>
<comment type="function">
    <text evidence="5">Decapping enzyme for NAD-capped RNAs: specifically hydrolyzes the nicotinamide adenine dinucleotide (NAD) cap from a subset of RNAs by removing the entire NAD moiety from the 5'-end of an NAD-capped RNA. The NAD-cap is present at the 5'-end of some RNAs and snoRNAs. In contrast to the canonical 5'-end N7 methylguanosine (m7G) cap, the NAD cap promotes mRNA decay. Also acts as a non-canonical decapping enzyme that removes the entire cap structure of m7G capped or incompletely capped RNAs. Has decapping activity toward incomplete 5'-end m7G cap mRNAs such as unmethylated 5'-end-capped RNA (cap0), while it has no activity toward 2'-O-ribose methylated m7G cap (cap1). Also possesses RNA 5'-pyrophosphohydrolase activity by hydrolyzing the 5'-end triphosphate to release pyrophosphates. Stimulates exoribonuclease activity of Rat1, allowing it to degrade RNAs with stable secondary structure more effectively.</text>
</comment>
<dbReference type="Proteomes" id="UP000803884">
    <property type="component" value="Unassembled WGS sequence"/>
</dbReference>
<dbReference type="RefSeq" id="XP_069225861.1">
    <property type="nucleotide sequence ID" value="XM_069376977.1"/>
</dbReference>
<evidence type="ECO:0000256" key="6">
    <source>
        <dbReference type="ARBA" id="ARBA00048124"/>
    </source>
</evidence>
<dbReference type="EC" id="3.6.1.-" evidence="7"/>
<dbReference type="GO" id="GO:0046872">
    <property type="term" value="F:metal ion binding"/>
    <property type="evidence" value="ECO:0007669"/>
    <property type="project" value="UniProtKB-KW"/>
</dbReference>
<evidence type="ECO:0000256" key="1">
    <source>
        <dbReference type="ARBA" id="ARBA00001968"/>
    </source>
</evidence>
<comment type="caution">
    <text evidence="10">The sequence shown here is derived from an EMBL/GenBank/DDBJ whole genome shotgun (WGS) entry which is preliminary data.</text>
</comment>
<name>A0AB34KID0_9PEZI</name>
<keyword evidence="7" id="KW-0540">Nuclease</keyword>
<dbReference type="PANTHER" id="PTHR12395">
    <property type="entry name" value="DOM-3 RELATED"/>
    <property type="match status" value="1"/>
</dbReference>
<evidence type="ECO:0000256" key="8">
    <source>
        <dbReference type="SAM" id="MobiDB-lite"/>
    </source>
</evidence>
<dbReference type="GO" id="GO:0000956">
    <property type="term" value="P:nuclear-transcribed mRNA catabolic process"/>
    <property type="evidence" value="ECO:0007669"/>
    <property type="project" value="TreeGrafter"/>
</dbReference>
<evidence type="ECO:0000256" key="2">
    <source>
        <dbReference type="ARBA" id="ARBA00006562"/>
    </source>
</evidence>
<dbReference type="AlphaFoldDB" id="A0AB34KID0"/>
<feature type="region of interest" description="Disordered" evidence="8">
    <location>
        <begin position="150"/>
        <end position="169"/>
    </location>
</feature>
<evidence type="ECO:0000256" key="7">
    <source>
        <dbReference type="RuleBase" id="RU367113"/>
    </source>
</evidence>
<keyword evidence="7" id="KW-0378">Hydrolase</keyword>
<comment type="subcellular location">
    <subcellularLocation>
        <location evidence="7">Nucleus</location>
    </subcellularLocation>
</comment>
<evidence type="ECO:0000256" key="3">
    <source>
        <dbReference type="ARBA" id="ARBA00044676"/>
    </source>
</evidence>
<organism evidence="10 11">
    <name type="scientific">Cladosporium halotolerans</name>
    <dbReference type="NCBI Taxonomy" id="1052096"/>
    <lineage>
        <taxon>Eukaryota</taxon>
        <taxon>Fungi</taxon>
        <taxon>Dikarya</taxon>
        <taxon>Ascomycota</taxon>
        <taxon>Pezizomycotina</taxon>
        <taxon>Dothideomycetes</taxon>
        <taxon>Dothideomycetidae</taxon>
        <taxon>Cladosporiales</taxon>
        <taxon>Cladosporiaceae</taxon>
        <taxon>Cladosporium</taxon>
    </lineage>
</organism>
<dbReference type="GO" id="GO:0000166">
    <property type="term" value="F:nucleotide binding"/>
    <property type="evidence" value="ECO:0007669"/>
    <property type="project" value="UniProtKB-KW"/>
</dbReference>
<dbReference type="GeneID" id="96009815"/>
<evidence type="ECO:0000256" key="4">
    <source>
        <dbReference type="ARBA" id="ARBA00044692"/>
    </source>
</evidence>
<proteinExistence type="inferred from homology"/>
<dbReference type="GO" id="GO:0003723">
    <property type="term" value="F:RNA binding"/>
    <property type="evidence" value="ECO:0007669"/>
    <property type="project" value="UniProtKB-KW"/>
</dbReference>
<dbReference type="GO" id="GO:0004518">
    <property type="term" value="F:nuclease activity"/>
    <property type="evidence" value="ECO:0007669"/>
    <property type="project" value="UniProtKB-KW"/>
</dbReference>
<dbReference type="GO" id="GO:0005634">
    <property type="term" value="C:nucleus"/>
    <property type="evidence" value="ECO:0007669"/>
    <property type="project" value="UniProtKB-SubCell"/>
</dbReference>
<keyword evidence="7" id="KW-0547">Nucleotide-binding</keyword>
<evidence type="ECO:0000313" key="11">
    <source>
        <dbReference type="Proteomes" id="UP000803884"/>
    </source>
</evidence>
<gene>
    <name evidence="10" type="ORF">WHR41_08373</name>
</gene>
<dbReference type="InterPro" id="IPR013961">
    <property type="entry name" value="RAI1"/>
</dbReference>
<dbReference type="InterPro" id="IPR039039">
    <property type="entry name" value="RAI1-like_fam"/>
</dbReference>
<comment type="cofactor">
    <cofactor evidence="1 7">
        <name>a divalent metal cation</name>
        <dbReference type="ChEBI" id="CHEBI:60240"/>
    </cofactor>
</comment>
<dbReference type="GO" id="GO:0110155">
    <property type="term" value="P:NAD-cap decapping"/>
    <property type="evidence" value="ECO:0007669"/>
    <property type="project" value="TreeGrafter"/>
</dbReference>